<dbReference type="HOGENOM" id="CLU_3294427_0_0_10"/>
<organism evidence="1 2">
    <name type="scientific">Hoylesella oralis ATCC 33269</name>
    <dbReference type="NCBI Taxonomy" id="873533"/>
    <lineage>
        <taxon>Bacteria</taxon>
        <taxon>Pseudomonadati</taxon>
        <taxon>Bacteroidota</taxon>
        <taxon>Bacteroidia</taxon>
        <taxon>Bacteroidales</taxon>
        <taxon>Prevotellaceae</taxon>
        <taxon>Hoylesella</taxon>
    </lineage>
</organism>
<comment type="caution">
    <text evidence="1">The sequence shown here is derived from an EMBL/GenBank/DDBJ whole genome shotgun (WGS) entry which is preliminary data.</text>
</comment>
<dbReference type="EMBL" id="AEPE02000002">
    <property type="protein sequence ID" value="EFZ38342.1"/>
    <property type="molecule type" value="Genomic_DNA"/>
</dbReference>
<sequence>MYSTRVSTLLSIFNCKDFIDINNVRKCRLFRFIGYYYPFP</sequence>
<accession>E7RLH7</accession>
<evidence type="ECO:0000313" key="2">
    <source>
        <dbReference type="Proteomes" id="UP000005580"/>
    </source>
</evidence>
<dbReference type="Proteomes" id="UP000005580">
    <property type="component" value="Unassembled WGS sequence"/>
</dbReference>
<keyword evidence="2" id="KW-1185">Reference proteome</keyword>
<protein>
    <submittedName>
        <fullName evidence="1">Uncharacterized protein</fullName>
    </submittedName>
</protein>
<evidence type="ECO:0000313" key="1">
    <source>
        <dbReference type="EMBL" id="EFZ38342.1"/>
    </source>
</evidence>
<name>E7RLH7_9BACT</name>
<dbReference type="AlphaFoldDB" id="E7RLH7"/>
<reference evidence="1" key="1">
    <citation type="submission" date="2011-01" db="EMBL/GenBank/DDBJ databases">
        <authorList>
            <person name="Muzny D."/>
            <person name="Qin X."/>
            <person name="Buhay C."/>
            <person name="Dugan-Rocha S."/>
            <person name="Ding Y."/>
            <person name="Chen G."/>
            <person name="Hawes A."/>
            <person name="Holder M."/>
            <person name="Jhangiani S."/>
            <person name="Johnson A."/>
            <person name="Khan Z."/>
            <person name="Li Z."/>
            <person name="Liu W."/>
            <person name="Liu X."/>
            <person name="Perez L."/>
            <person name="Shen H."/>
            <person name="Wang Q."/>
            <person name="Watt J."/>
            <person name="Xi L."/>
            <person name="Xin Y."/>
            <person name="Zhou J."/>
            <person name="Deng J."/>
            <person name="Jiang H."/>
            <person name="Liu Y."/>
            <person name="Qu J."/>
            <person name="Song X.-Z."/>
            <person name="Zhang L."/>
            <person name="Villasana D."/>
            <person name="Johnson A."/>
            <person name="Liu J."/>
            <person name="Liyanage D."/>
            <person name="Lorensuhewa L."/>
            <person name="Robinson T."/>
            <person name="Song A."/>
            <person name="Song B.-B."/>
            <person name="Dinh H."/>
            <person name="Thornton R."/>
            <person name="Coyle M."/>
            <person name="Francisco L."/>
            <person name="Jackson L."/>
            <person name="Javaid M."/>
            <person name="Korchina V."/>
            <person name="Kovar C."/>
            <person name="Mata R."/>
            <person name="Mathew T."/>
            <person name="Ngo R."/>
            <person name="Nguyen L."/>
            <person name="Nguyen N."/>
            <person name="Okwuonu G."/>
            <person name="Ongeri F."/>
            <person name="Pham C."/>
            <person name="Simmons D."/>
            <person name="Wilczek-Boney K."/>
            <person name="Hale W."/>
            <person name="Jakkamsetti A."/>
            <person name="Pham P."/>
            <person name="Ruth R."/>
            <person name="San Lucas F."/>
            <person name="Warren J."/>
            <person name="Zhang J."/>
            <person name="Zhao Z."/>
            <person name="Zhou C."/>
            <person name="Zhu D."/>
            <person name="Lee S."/>
            <person name="Bess C."/>
            <person name="Blankenburg K."/>
            <person name="Forbes L."/>
            <person name="Fu Q."/>
            <person name="Gubbala S."/>
            <person name="Hirani K."/>
            <person name="Jayaseelan J.C."/>
            <person name="Lara F."/>
            <person name="Munidasa M."/>
            <person name="Palculict T."/>
            <person name="Patil S."/>
            <person name="Pu L.-L."/>
            <person name="Saada N."/>
            <person name="Tang L."/>
            <person name="Weissenberger G."/>
            <person name="Zhu Y."/>
            <person name="Hemphill L."/>
            <person name="Shang Y."/>
            <person name="Youmans B."/>
            <person name="Ayvaz T."/>
            <person name="Ross M."/>
            <person name="Santibanez J."/>
            <person name="Aqrawi P."/>
            <person name="Gross S."/>
            <person name="Joshi V."/>
            <person name="Fowler G."/>
            <person name="Nazareth L."/>
            <person name="Reid J."/>
            <person name="Worley K."/>
            <person name="Petrosino J."/>
            <person name="Highlander S."/>
            <person name="Gibbs R."/>
        </authorList>
    </citation>
    <scope>NUCLEOTIDE SEQUENCE [LARGE SCALE GENOMIC DNA]</scope>
    <source>
        <strain evidence="1">ATCC 33269</strain>
    </source>
</reference>
<gene>
    <name evidence="1" type="ORF">HMPREF0663_10711</name>
</gene>
<proteinExistence type="predicted"/>